<evidence type="ECO:0000259" key="3">
    <source>
        <dbReference type="Pfam" id="PF25137"/>
    </source>
</evidence>
<gene>
    <name evidence="4" type="ORF">FA09DRAFT_297048</name>
</gene>
<dbReference type="InterPro" id="IPR039697">
    <property type="entry name" value="Alcohol_dehydrogenase_Fe"/>
</dbReference>
<reference evidence="4 5" key="1">
    <citation type="journal article" date="2018" name="Mol. Biol. Evol.">
        <title>Broad Genomic Sampling Reveals a Smut Pathogenic Ancestry of the Fungal Clade Ustilaginomycotina.</title>
        <authorList>
            <person name="Kijpornyongpan T."/>
            <person name="Mondo S.J."/>
            <person name="Barry K."/>
            <person name="Sandor L."/>
            <person name="Lee J."/>
            <person name="Lipzen A."/>
            <person name="Pangilinan J."/>
            <person name="LaButti K."/>
            <person name="Hainaut M."/>
            <person name="Henrissat B."/>
            <person name="Grigoriev I.V."/>
            <person name="Spatafora J.W."/>
            <person name="Aime M.C."/>
        </authorList>
    </citation>
    <scope>NUCLEOTIDE SEQUENCE [LARGE SCALE GENOMIC DNA]</scope>
    <source>
        <strain evidence="4 5">MCA 4186</strain>
    </source>
</reference>
<dbReference type="GO" id="GO:0005739">
    <property type="term" value="C:mitochondrion"/>
    <property type="evidence" value="ECO:0007669"/>
    <property type="project" value="TreeGrafter"/>
</dbReference>
<dbReference type="PROSITE" id="PS00060">
    <property type="entry name" value="ADH_IRON_2"/>
    <property type="match status" value="1"/>
</dbReference>
<dbReference type="Pfam" id="PF00465">
    <property type="entry name" value="Fe-ADH"/>
    <property type="match status" value="1"/>
</dbReference>
<dbReference type="AlphaFoldDB" id="A0A316ZBS7"/>
<feature type="domain" description="Fe-containing alcohol dehydrogenase-like C-terminal" evidence="3">
    <location>
        <begin position="195"/>
        <end position="300"/>
    </location>
</feature>
<dbReference type="CDD" id="cd08192">
    <property type="entry name" value="MAR-like"/>
    <property type="match status" value="1"/>
</dbReference>
<organism evidence="4 5">
    <name type="scientific">Tilletiopsis washingtonensis</name>
    <dbReference type="NCBI Taxonomy" id="58919"/>
    <lineage>
        <taxon>Eukaryota</taxon>
        <taxon>Fungi</taxon>
        <taxon>Dikarya</taxon>
        <taxon>Basidiomycota</taxon>
        <taxon>Ustilaginomycotina</taxon>
        <taxon>Exobasidiomycetes</taxon>
        <taxon>Entylomatales</taxon>
        <taxon>Entylomatales incertae sedis</taxon>
        <taxon>Tilletiopsis</taxon>
    </lineage>
</organism>
<dbReference type="OrthoDB" id="3360544at2759"/>
<feature type="domain" description="Alcohol dehydrogenase iron-type/glycerol dehydrogenase GldA" evidence="2">
    <location>
        <begin position="13"/>
        <end position="181"/>
    </location>
</feature>
<dbReference type="GO" id="GO:0046872">
    <property type="term" value="F:metal ion binding"/>
    <property type="evidence" value="ECO:0007669"/>
    <property type="project" value="InterPro"/>
</dbReference>
<protein>
    <submittedName>
        <fullName evidence="4">Dehydroquinate synthase-like protein</fullName>
    </submittedName>
</protein>
<dbReference type="STRING" id="58919.A0A316ZBS7"/>
<evidence type="ECO:0000256" key="1">
    <source>
        <dbReference type="ARBA" id="ARBA00023002"/>
    </source>
</evidence>
<dbReference type="InterPro" id="IPR001670">
    <property type="entry name" value="ADH_Fe/GldA"/>
</dbReference>
<sequence length="361" mass="38171">MATSGSYTTTPLTRIVWGPGSLSQLPELLDALPHVSGSTSSDGPRRALILTGNSLANKTDVIRRAEQALGPRHAATFTGIGEHAPVEGIKEAVRLMEQHGATALVAIGGGSPIDAAKAVSFYIHRESAHADNDDERSFVPIIAVPTTLSAAETTQNAGFKENNKKTGVSHRSLVPRVLLLDGDVTRHTPERLWLSTGMRAVDHSIELLYRPDVSPLLRGTWLMAMRELFTLLPLSKAQPDNVDVRQRLQLAAIASLWPESRKGALGLSHGLGHALGATYKIGHGITSCLTLGPAIQLTAALPSTGAEQLLALADARAFIPAPFATPVPIGATPSSLLQGKPDLDAARKQGKEVGEAVQKLV</sequence>
<dbReference type="EMBL" id="KZ819291">
    <property type="protein sequence ID" value="PWN98392.1"/>
    <property type="molecule type" value="Genomic_DNA"/>
</dbReference>
<dbReference type="PANTHER" id="PTHR11496">
    <property type="entry name" value="ALCOHOL DEHYDROGENASE"/>
    <property type="match status" value="1"/>
</dbReference>
<proteinExistence type="predicted"/>
<evidence type="ECO:0000259" key="2">
    <source>
        <dbReference type="Pfam" id="PF00465"/>
    </source>
</evidence>
<dbReference type="GeneID" id="37267735"/>
<dbReference type="Gene3D" id="1.20.1090.10">
    <property type="entry name" value="Dehydroquinate synthase-like - alpha domain"/>
    <property type="match status" value="1"/>
</dbReference>
<dbReference type="SUPFAM" id="SSF56796">
    <property type="entry name" value="Dehydroquinate synthase-like"/>
    <property type="match status" value="1"/>
</dbReference>
<dbReference type="Gene3D" id="3.40.50.1970">
    <property type="match status" value="1"/>
</dbReference>
<dbReference type="PANTHER" id="PTHR11496:SF97">
    <property type="entry name" value="ALCOHOL DEHYDROGENASE IRON-TYPE_GLYCEROL DEHYDROGENASE GLDA DOMAIN-CONTAINING PROTEIN"/>
    <property type="match status" value="1"/>
</dbReference>
<dbReference type="GO" id="GO:0004022">
    <property type="term" value="F:alcohol dehydrogenase (NAD+) activity"/>
    <property type="evidence" value="ECO:0007669"/>
    <property type="project" value="TreeGrafter"/>
</dbReference>
<keyword evidence="5" id="KW-1185">Reference proteome</keyword>
<dbReference type="RefSeq" id="XP_025598671.1">
    <property type="nucleotide sequence ID" value="XM_025740189.1"/>
</dbReference>
<evidence type="ECO:0000313" key="5">
    <source>
        <dbReference type="Proteomes" id="UP000245946"/>
    </source>
</evidence>
<keyword evidence="1" id="KW-0560">Oxidoreductase</keyword>
<dbReference type="InterPro" id="IPR056798">
    <property type="entry name" value="ADH_Fe_C"/>
</dbReference>
<dbReference type="Pfam" id="PF25137">
    <property type="entry name" value="ADH_Fe_C"/>
    <property type="match status" value="1"/>
</dbReference>
<dbReference type="InterPro" id="IPR018211">
    <property type="entry name" value="ADH_Fe_CS"/>
</dbReference>
<name>A0A316ZBS7_9BASI</name>
<accession>A0A316ZBS7</accession>
<evidence type="ECO:0000313" key="4">
    <source>
        <dbReference type="EMBL" id="PWN98392.1"/>
    </source>
</evidence>
<dbReference type="Proteomes" id="UP000245946">
    <property type="component" value="Unassembled WGS sequence"/>
</dbReference>